<evidence type="ECO:0000313" key="3">
    <source>
        <dbReference type="EMBL" id="CAI5450701.1"/>
    </source>
</evidence>
<feature type="compositionally biased region" description="Basic and acidic residues" evidence="1">
    <location>
        <begin position="34"/>
        <end position="43"/>
    </location>
</feature>
<gene>
    <name evidence="3" type="ORF">CAMP_LOCUS13338</name>
</gene>
<feature type="region of interest" description="Disordered" evidence="1">
    <location>
        <begin position="141"/>
        <end position="219"/>
    </location>
</feature>
<reference evidence="3" key="1">
    <citation type="submission" date="2022-11" db="EMBL/GenBank/DDBJ databases">
        <authorList>
            <person name="Kikuchi T."/>
        </authorList>
    </citation>
    <scope>NUCLEOTIDE SEQUENCE</scope>
    <source>
        <strain evidence="3">PS1010</strain>
    </source>
</reference>
<feature type="compositionally biased region" description="Basic and acidic residues" evidence="1">
    <location>
        <begin position="171"/>
        <end position="189"/>
    </location>
</feature>
<comment type="caution">
    <text evidence="3">The sequence shown here is derived from an EMBL/GenBank/DDBJ whole genome shotgun (WGS) entry which is preliminary data.</text>
</comment>
<organism evidence="3 4">
    <name type="scientific">Caenorhabditis angaria</name>
    <dbReference type="NCBI Taxonomy" id="860376"/>
    <lineage>
        <taxon>Eukaryota</taxon>
        <taxon>Metazoa</taxon>
        <taxon>Ecdysozoa</taxon>
        <taxon>Nematoda</taxon>
        <taxon>Chromadorea</taxon>
        <taxon>Rhabditida</taxon>
        <taxon>Rhabditina</taxon>
        <taxon>Rhabditomorpha</taxon>
        <taxon>Rhabditoidea</taxon>
        <taxon>Rhabditidae</taxon>
        <taxon>Peloderinae</taxon>
        <taxon>Caenorhabditis</taxon>
    </lineage>
</organism>
<sequence>MPTPTSLLLIFLISTISCFPSHQGYESKYGSNHKSSEHGDFLGEHQGYGSHYDEQAKKSDDGANGYYEGKYGESGKKVGKEEYTAGDENGHKDEEHEKSARKYGDGFGFKKFSYFSSGSGPAGSYQKGYYGHEDYEHDDKKTKYSMNAEDDGFKKGYNGDGKYYDDQYNNYDKESDAHKKHHSDYDRANHGAKYGGASKKSHSEGWRNEKDEYDSKYGH</sequence>
<dbReference type="EMBL" id="CANHGI010000005">
    <property type="protein sequence ID" value="CAI5450701.1"/>
    <property type="molecule type" value="Genomic_DNA"/>
</dbReference>
<dbReference type="AlphaFoldDB" id="A0A9P1N7A1"/>
<feature type="signal peptide" evidence="2">
    <location>
        <begin position="1"/>
        <end position="18"/>
    </location>
</feature>
<feature type="compositionally biased region" description="Basic and acidic residues" evidence="1">
    <location>
        <begin position="70"/>
        <end position="100"/>
    </location>
</feature>
<accession>A0A9P1N7A1</accession>
<evidence type="ECO:0000256" key="2">
    <source>
        <dbReference type="SAM" id="SignalP"/>
    </source>
</evidence>
<evidence type="ECO:0000256" key="1">
    <source>
        <dbReference type="SAM" id="MobiDB-lite"/>
    </source>
</evidence>
<name>A0A9P1N7A1_9PELO</name>
<protein>
    <submittedName>
        <fullName evidence="3">Uncharacterized protein</fullName>
    </submittedName>
</protein>
<feature type="region of interest" description="Disordered" evidence="1">
    <location>
        <begin position="116"/>
        <end position="135"/>
    </location>
</feature>
<keyword evidence="4" id="KW-1185">Reference proteome</keyword>
<feature type="compositionally biased region" description="Basic and acidic residues" evidence="1">
    <location>
        <begin position="201"/>
        <end position="219"/>
    </location>
</feature>
<proteinExistence type="predicted"/>
<dbReference type="Proteomes" id="UP001152747">
    <property type="component" value="Unassembled WGS sequence"/>
</dbReference>
<feature type="compositionally biased region" description="Basic and acidic residues" evidence="1">
    <location>
        <begin position="51"/>
        <end position="61"/>
    </location>
</feature>
<keyword evidence="2" id="KW-0732">Signal</keyword>
<feature type="chain" id="PRO_5040363537" evidence="2">
    <location>
        <begin position="19"/>
        <end position="219"/>
    </location>
</feature>
<feature type="region of interest" description="Disordered" evidence="1">
    <location>
        <begin position="28"/>
        <end position="100"/>
    </location>
</feature>
<dbReference type="OrthoDB" id="5867675at2759"/>
<evidence type="ECO:0000313" key="4">
    <source>
        <dbReference type="Proteomes" id="UP001152747"/>
    </source>
</evidence>